<comment type="caution">
    <text evidence="8">The sequence shown here is derived from an EMBL/GenBank/DDBJ whole genome shotgun (WGS) entry which is preliminary data.</text>
</comment>
<protein>
    <recommendedName>
        <fullName evidence="7">Aminotransferase class I/classII large domain-containing protein</fullName>
    </recommendedName>
</protein>
<comment type="subunit">
    <text evidence="3">Homodimer.</text>
</comment>
<organism evidence="8 9">
    <name type="scientific">Thermoproteota archaeon</name>
    <dbReference type="NCBI Taxonomy" id="2056631"/>
    <lineage>
        <taxon>Archaea</taxon>
        <taxon>Thermoproteota</taxon>
    </lineage>
</organism>
<keyword evidence="6" id="KW-0663">Pyridoxal phosphate</keyword>
<keyword evidence="5" id="KW-0808">Transferase</keyword>
<evidence type="ECO:0000313" key="8">
    <source>
        <dbReference type="EMBL" id="RLE53276.1"/>
    </source>
</evidence>
<dbReference type="EMBL" id="QMRA01000074">
    <property type="protein sequence ID" value="RLE53276.1"/>
    <property type="molecule type" value="Genomic_DNA"/>
</dbReference>
<comment type="cofactor">
    <cofactor evidence="1">
        <name>pyridoxal 5'-phosphate</name>
        <dbReference type="ChEBI" id="CHEBI:597326"/>
    </cofactor>
</comment>
<accession>A0A497F1E1</accession>
<dbReference type="GO" id="GO:0006520">
    <property type="term" value="P:amino acid metabolic process"/>
    <property type="evidence" value="ECO:0007669"/>
    <property type="project" value="InterPro"/>
</dbReference>
<dbReference type="GO" id="GO:0008483">
    <property type="term" value="F:transaminase activity"/>
    <property type="evidence" value="ECO:0007669"/>
    <property type="project" value="UniProtKB-KW"/>
</dbReference>
<dbReference type="PANTHER" id="PTHR46383:SF1">
    <property type="entry name" value="ASPARTATE AMINOTRANSFERASE"/>
    <property type="match status" value="1"/>
</dbReference>
<evidence type="ECO:0000256" key="1">
    <source>
        <dbReference type="ARBA" id="ARBA00001933"/>
    </source>
</evidence>
<keyword evidence="4" id="KW-0032">Aminotransferase</keyword>
<evidence type="ECO:0000256" key="2">
    <source>
        <dbReference type="ARBA" id="ARBA00007441"/>
    </source>
</evidence>
<dbReference type="InterPro" id="IPR004839">
    <property type="entry name" value="Aminotransferase_I/II_large"/>
</dbReference>
<feature type="domain" description="Aminotransferase class I/classII large" evidence="7">
    <location>
        <begin position="41"/>
        <end position="401"/>
    </location>
</feature>
<evidence type="ECO:0000256" key="3">
    <source>
        <dbReference type="ARBA" id="ARBA00011738"/>
    </source>
</evidence>
<dbReference type="InterPro" id="IPR015424">
    <property type="entry name" value="PyrdxlP-dep_Trfase"/>
</dbReference>
<dbReference type="InterPro" id="IPR015421">
    <property type="entry name" value="PyrdxlP-dep_Trfase_major"/>
</dbReference>
<evidence type="ECO:0000256" key="6">
    <source>
        <dbReference type="ARBA" id="ARBA00022898"/>
    </source>
</evidence>
<evidence type="ECO:0000256" key="4">
    <source>
        <dbReference type="ARBA" id="ARBA00022576"/>
    </source>
</evidence>
<dbReference type="Proteomes" id="UP000269499">
    <property type="component" value="Unassembled WGS sequence"/>
</dbReference>
<reference evidence="8 9" key="1">
    <citation type="submission" date="2018-06" db="EMBL/GenBank/DDBJ databases">
        <title>Extensive metabolic versatility and redundancy in microbially diverse, dynamic hydrothermal sediments.</title>
        <authorList>
            <person name="Dombrowski N."/>
            <person name="Teske A."/>
            <person name="Baker B.J."/>
        </authorList>
    </citation>
    <scope>NUCLEOTIDE SEQUENCE [LARGE SCALE GENOMIC DNA]</scope>
    <source>
        <strain evidence="8">B20_G2</strain>
    </source>
</reference>
<sequence>MKYPLSKVARYALDNPSSIREIMSVVTDYRLHPEKYPRKLVYLGGGWPQDPPPPTIIEAATEVVEDESAFNVACRYGTTRGQPPLIRGLVEYEKQIFGRKVSPDEILVGSGSTDLIGATVIASLDPGSEVIVTKPAYLNYIRQLQVEMKLDVKIKCWPIIRDGEFNPSLEDLKEVVSSNTRMIILTSPGNPDSRVIRDEILEGVVDIAEEKNCWVIIDVAYRAFFYKEVPKYMSRERRENEIWMCTLSKEFRIPGWRLAYIISDPDFLRAVEVVEQARVLCPNRFVQEIMTRVLLDEDRLKRTKEYFEKQNKIYAKVAMKTAKMLREEIPLLKVLEPEAGFYVFFNHEAYEPSSRKVCNDLLRDWQVALAPGVDFLMDGWTRLSFAPCVLNPEALEEGVQRMKMYFESLAGKAK</sequence>
<dbReference type="Pfam" id="PF00155">
    <property type="entry name" value="Aminotran_1_2"/>
    <property type="match status" value="1"/>
</dbReference>
<dbReference type="SUPFAM" id="SSF53383">
    <property type="entry name" value="PLP-dependent transferases"/>
    <property type="match status" value="1"/>
</dbReference>
<gene>
    <name evidence="8" type="ORF">DRJ26_03565</name>
</gene>
<evidence type="ECO:0000313" key="9">
    <source>
        <dbReference type="Proteomes" id="UP000269499"/>
    </source>
</evidence>
<proteinExistence type="inferred from homology"/>
<dbReference type="AlphaFoldDB" id="A0A497F1E1"/>
<comment type="similarity">
    <text evidence="2">Belongs to the class-I pyridoxal-phosphate-dependent aminotransferase family.</text>
</comment>
<dbReference type="PANTHER" id="PTHR46383">
    <property type="entry name" value="ASPARTATE AMINOTRANSFERASE"/>
    <property type="match status" value="1"/>
</dbReference>
<name>A0A497F1E1_9CREN</name>
<dbReference type="Gene3D" id="3.40.640.10">
    <property type="entry name" value="Type I PLP-dependent aspartate aminotransferase-like (Major domain)"/>
    <property type="match status" value="1"/>
</dbReference>
<dbReference type="InterPro" id="IPR050596">
    <property type="entry name" value="AspAT/PAT-like"/>
</dbReference>
<evidence type="ECO:0000256" key="5">
    <source>
        <dbReference type="ARBA" id="ARBA00022679"/>
    </source>
</evidence>
<dbReference type="GO" id="GO:0030170">
    <property type="term" value="F:pyridoxal phosphate binding"/>
    <property type="evidence" value="ECO:0007669"/>
    <property type="project" value="InterPro"/>
</dbReference>
<dbReference type="CDD" id="cd00609">
    <property type="entry name" value="AAT_like"/>
    <property type="match status" value="1"/>
</dbReference>
<evidence type="ECO:0000259" key="7">
    <source>
        <dbReference type="Pfam" id="PF00155"/>
    </source>
</evidence>